<comment type="subcellular location">
    <subcellularLocation>
        <location evidence="1">Membrane</location>
        <topology evidence="1">Multi-pass membrane protein</topology>
    </subcellularLocation>
</comment>
<keyword evidence="3 6" id="KW-0812">Transmembrane</keyword>
<keyword evidence="9" id="KW-1185">Reference proteome</keyword>
<reference evidence="8 9" key="1">
    <citation type="journal article" date="2021" name="Elife">
        <title>Chloroplast acquisition without the gene transfer in kleptoplastic sea slugs, Plakobranchus ocellatus.</title>
        <authorList>
            <person name="Maeda T."/>
            <person name="Takahashi S."/>
            <person name="Yoshida T."/>
            <person name="Shimamura S."/>
            <person name="Takaki Y."/>
            <person name="Nagai Y."/>
            <person name="Toyoda A."/>
            <person name="Suzuki Y."/>
            <person name="Arimoto A."/>
            <person name="Ishii H."/>
            <person name="Satoh N."/>
            <person name="Nishiyama T."/>
            <person name="Hasebe M."/>
            <person name="Maruyama T."/>
            <person name="Minagawa J."/>
            <person name="Obokata J."/>
            <person name="Shigenobu S."/>
        </authorList>
    </citation>
    <scope>NUCLEOTIDE SEQUENCE [LARGE SCALE GENOMIC DNA]</scope>
</reference>
<evidence type="ECO:0000256" key="6">
    <source>
        <dbReference type="SAM" id="Phobius"/>
    </source>
</evidence>
<evidence type="ECO:0000256" key="4">
    <source>
        <dbReference type="ARBA" id="ARBA00022989"/>
    </source>
</evidence>
<dbReference type="InterPro" id="IPR005016">
    <property type="entry name" value="TDE1/TMS"/>
</dbReference>
<protein>
    <submittedName>
        <fullName evidence="8">Serine incorporator 1</fullName>
    </submittedName>
</protein>
<evidence type="ECO:0000256" key="5">
    <source>
        <dbReference type="ARBA" id="ARBA00023136"/>
    </source>
</evidence>
<organism evidence="8 9">
    <name type="scientific">Plakobranchus ocellatus</name>
    <dbReference type="NCBI Taxonomy" id="259542"/>
    <lineage>
        <taxon>Eukaryota</taxon>
        <taxon>Metazoa</taxon>
        <taxon>Spiralia</taxon>
        <taxon>Lophotrochozoa</taxon>
        <taxon>Mollusca</taxon>
        <taxon>Gastropoda</taxon>
        <taxon>Heterobranchia</taxon>
        <taxon>Euthyneura</taxon>
        <taxon>Panpulmonata</taxon>
        <taxon>Sacoglossa</taxon>
        <taxon>Placobranchoidea</taxon>
        <taxon>Plakobranchidae</taxon>
        <taxon>Plakobranchus</taxon>
    </lineage>
</organism>
<sequence>MGCILGTAACCCGSAACSLCCAACPSCKNSTASRIGYALMLLVGSIVALFMLIPGIRQKLDEVGMT</sequence>
<dbReference type="GO" id="GO:0016020">
    <property type="term" value="C:membrane"/>
    <property type="evidence" value="ECO:0007669"/>
    <property type="project" value="UniProtKB-SubCell"/>
</dbReference>
<feature type="transmembrane region" description="Helical" evidence="6">
    <location>
        <begin position="38"/>
        <end position="56"/>
    </location>
</feature>
<keyword evidence="4 6" id="KW-1133">Transmembrane helix</keyword>
<evidence type="ECO:0000256" key="1">
    <source>
        <dbReference type="ARBA" id="ARBA00004141"/>
    </source>
</evidence>
<feature type="chain" id="PRO_5043640869" evidence="7">
    <location>
        <begin position="18"/>
        <end position="66"/>
    </location>
</feature>
<comment type="similarity">
    <text evidence="2">Belongs to the TDE1 family.</text>
</comment>
<comment type="caution">
    <text evidence="8">The sequence shown here is derived from an EMBL/GenBank/DDBJ whole genome shotgun (WGS) entry which is preliminary data.</text>
</comment>
<dbReference type="Pfam" id="PF03348">
    <property type="entry name" value="Serinc"/>
    <property type="match status" value="1"/>
</dbReference>
<evidence type="ECO:0000313" key="8">
    <source>
        <dbReference type="EMBL" id="GFO44869.1"/>
    </source>
</evidence>
<dbReference type="EMBL" id="BLXT01007982">
    <property type="protein sequence ID" value="GFO44869.1"/>
    <property type="molecule type" value="Genomic_DNA"/>
</dbReference>
<evidence type="ECO:0000256" key="3">
    <source>
        <dbReference type="ARBA" id="ARBA00022692"/>
    </source>
</evidence>
<name>A0AAV4DKY0_9GAST</name>
<keyword evidence="7" id="KW-0732">Signal</keyword>
<feature type="signal peptide" evidence="7">
    <location>
        <begin position="1"/>
        <end position="17"/>
    </location>
</feature>
<dbReference type="AlphaFoldDB" id="A0AAV4DKY0"/>
<gene>
    <name evidence="8" type="ORF">PoB_007137400</name>
</gene>
<proteinExistence type="inferred from homology"/>
<dbReference type="Proteomes" id="UP000735302">
    <property type="component" value="Unassembled WGS sequence"/>
</dbReference>
<accession>A0AAV4DKY0</accession>
<evidence type="ECO:0000256" key="7">
    <source>
        <dbReference type="SAM" id="SignalP"/>
    </source>
</evidence>
<keyword evidence="5 6" id="KW-0472">Membrane</keyword>
<evidence type="ECO:0000313" key="9">
    <source>
        <dbReference type="Proteomes" id="UP000735302"/>
    </source>
</evidence>
<evidence type="ECO:0000256" key="2">
    <source>
        <dbReference type="ARBA" id="ARBA00006665"/>
    </source>
</evidence>